<evidence type="ECO:0000313" key="3">
    <source>
        <dbReference type="EMBL" id="KAF6149952.1"/>
    </source>
</evidence>
<evidence type="ECO:0008006" key="5">
    <source>
        <dbReference type="Google" id="ProtNLM"/>
    </source>
</evidence>
<dbReference type="PANTHER" id="PTHR47003">
    <property type="entry name" value="OS01G0970900 PROTEIN"/>
    <property type="match status" value="1"/>
</dbReference>
<dbReference type="InterPro" id="IPR002885">
    <property type="entry name" value="PPR_rpt"/>
</dbReference>
<dbReference type="AlphaFoldDB" id="A0A7J7M543"/>
<dbReference type="NCBIfam" id="TIGR00756">
    <property type="entry name" value="PPR"/>
    <property type="match status" value="1"/>
</dbReference>
<organism evidence="3 4">
    <name type="scientific">Kingdonia uniflora</name>
    <dbReference type="NCBI Taxonomy" id="39325"/>
    <lineage>
        <taxon>Eukaryota</taxon>
        <taxon>Viridiplantae</taxon>
        <taxon>Streptophyta</taxon>
        <taxon>Embryophyta</taxon>
        <taxon>Tracheophyta</taxon>
        <taxon>Spermatophyta</taxon>
        <taxon>Magnoliopsida</taxon>
        <taxon>Ranunculales</taxon>
        <taxon>Circaeasteraceae</taxon>
        <taxon>Kingdonia</taxon>
    </lineage>
</organism>
<dbReference type="OrthoDB" id="777957at2759"/>
<comment type="caution">
    <text evidence="3">The sequence shown here is derived from an EMBL/GenBank/DDBJ whole genome shotgun (WGS) entry which is preliminary data.</text>
</comment>
<gene>
    <name evidence="3" type="ORF">GIB67_008673</name>
</gene>
<keyword evidence="1" id="KW-0677">Repeat</keyword>
<proteinExistence type="predicted"/>
<dbReference type="EMBL" id="JACGCM010001775">
    <property type="protein sequence ID" value="KAF6149952.1"/>
    <property type="molecule type" value="Genomic_DNA"/>
</dbReference>
<reference evidence="3 4" key="1">
    <citation type="journal article" date="2020" name="IScience">
        <title>Genome Sequencing of the Endangered Kingdonia uniflora (Circaeasteraceae, Ranunculales) Reveals Potential Mechanisms of Evolutionary Specialization.</title>
        <authorList>
            <person name="Sun Y."/>
            <person name="Deng T."/>
            <person name="Zhang A."/>
            <person name="Moore M.J."/>
            <person name="Landis J.B."/>
            <person name="Lin N."/>
            <person name="Zhang H."/>
            <person name="Zhang X."/>
            <person name="Huang J."/>
            <person name="Zhang X."/>
            <person name="Sun H."/>
            <person name="Wang H."/>
        </authorList>
    </citation>
    <scope>NUCLEOTIDE SEQUENCE [LARGE SCALE GENOMIC DNA]</scope>
    <source>
        <strain evidence="3">TB1705</strain>
        <tissue evidence="3">Leaf</tissue>
    </source>
</reference>
<sequence length="302" mass="34806">MGNEIRMLKKMVGASSKDATLKTVALEFFYWVQESQDFKHSAVTYNAIVWVLGKEESIEKFWILVKEMKSLGYDIDLETYRKVAKEFFVNQFVRSNKLIKDAVDLYELMMDSTYKPPIEYCSKLLRKISLLETPDLSLVDRVIKKSNEVGDSFSKTEYDMVHRSFINAGKFNEAEKVLETMRNAGYAPDNFNTAKLCLDFLKQGKKLSGSVSEVVKLLVDHLCPNDKADIAYTFVVEMAEKTDFRPSPFTYETLIKKLLEEGKLEEAFNLLRMVINDSFQPILRPSLVTFLRRGQSIPPKSY</sequence>
<keyword evidence="4" id="KW-1185">Reference proteome</keyword>
<evidence type="ECO:0000313" key="4">
    <source>
        <dbReference type="Proteomes" id="UP000541444"/>
    </source>
</evidence>
<dbReference type="PROSITE" id="PS51375">
    <property type="entry name" value="PPR"/>
    <property type="match status" value="2"/>
</dbReference>
<dbReference type="InterPro" id="IPR044578">
    <property type="entry name" value="BIR6-like"/>
</dbReference>
<evidence type="ECO:0000256" key="1">
    <source>
        <dbReference type="ARBA" id="ARBA00022737"/>
    </source>
</evidence>
<dbReference type="InterPro" id="IPR011990">
    <property type="entry name" value="TPR-like_helical_dom_sf"/>
</dbReference>
<feature type="repeat" description="PPR" evidence="2">
    <location>
        <begin position="247"/>
        <end position="281"/>
    </location>
</feature>
<dbReference type="Pfam" id="PF01535">
    <property type="entry name" value="PPR"/>
    <property type="match status" value="3"/>
</dbReference>
<feature type="repeat" description="PPR" evidence="2">
    <location>
        <begin position="154"/>
        <end position="188"/>
    </location>
</feature>
<name>A0A7J7M543_9MAGN</name>
<protein>
    <recommendedName>
        <fullName evidence="5">Pentatricopeptide repeat-containing protein</fullName>
    </recommendedName>
</protein>
<accession>A0A7J7M543</accession>
<evidence type="ECO:0000256" key="2">
    <source>
        <dbReference type="PROSITE-ProRule" id="PRU00708"/>
    </source>
</evidence>
<dbReference type="PANTHER" id="PTHR47003:SF2">
    <property type="entry name" value="OS01G0970900 PROTEIN"/>
    <property type="match status" value="1"/>
</dbReference>
<dbReference type="GO" id="GO:0008380">
    <property type="term" value="P:RNA splicing"/>
    <property type="evidence" value="ECO:0007669"/>
    <property type="project" value="InterPro"/>
</dbReference>
<dbReference type="Gene3D" id="1.25.40.10">
    <property type="entry name" value="Tetratricopeptide repeat domain"/>
    <property type="match status" value="2"/>
</dbReference>
<dbReference type="Proteomes" id="UP000541444">
    <property type="component" value="Unassembled WGS sequence"/>
</dbReference>